<accession>A0A0F9PYI6</accession>
<reference evidence="2" key="1">
    <citation type="journal article" date="2015" name="Nature">
        <title>Complex archaea that bridge the gap between prokaryotes and eukaryotes.</title>
        <authorList>
            <person name="Spang A."/>
            <person name="Saw J.H."/>
            <person name="Jorgensen S.L."/>
            <person name="Zaremba-Niedzwiedzka K."/>
            <person name="Martijn J."/>
            <person name="Lind A.E."/>
            <person name="van Eijk R."/>
            <person name="Schleper C."/>
            <person name="Guy L."/>
            <person name="Ettema T.J."/>
        </authorList>
    </citation>
    <scope>NUCLEOTIDE SEQUENCE</scope>
</reference>
<evidence type="ECO:0000313" key="2">
    <source>
        <dbReference type="EMBL" id="KKN29767.1"/>
    </source>
</evidence>
<organism evidence="2">
    <name type="scientific">marine sediment metagenome</name>
    <dbReference type="NCBI Taxonomy" id="412755"/>
    <lineage>
        <taxon>unclassified sequences</taxon>
        <taxon>metagenomes</taxon>
        <taxon>ecological metagenomes</taxon>
    </lineage>
</organism>
<sequence length="146" mass="16525">MKFIFNPAQLSRCQRNSLMEVLGVIQYDNSVELVVTPVEFPLKLKVKLDNAEEMLLGWDDGKQIYADLTKSEPIPESKKDKVDLPGPGPESMTETKQEAELDLAPVVERAEALARALVKLSLPLSVEQRIDVWIKFCMVLAKELWK</sequence>
<feature type="region of interest" description="Disordered" evidence="1">
    <location>
        <begin position="69"/>
        <end position="98"/>
    </location>
</feature>
<name>A0A0F9PYI6_9ZZZZ</name>
<proteinExistence type="predicted"/>
<feature type="compositionally biased region" description="Basic and acidic residues" evidence="1">
    <location>
        <begin position="69"/>
        <end position="83"/>
    </location>
</feature>
<gene>
    <name evidence="2" type="ORF">LCGC14_0840650</name>
</gene>
<dbReference type="EMBL" id="LAZR01002459">
    <property type="protein sequence ID" value="KKN29767.1"/>
    <property type="molecule type" value="Genomic_DNA"/>
</dbReference>
<protein>
    <submittedName>
        <fullName evidence="2">Uncharacterized protein</fullName>
    </submittedName>
</protein>
<evidence type="ECO:0000256" key="1">
    <source>
        <dbReference type="SAM" id="MobiDB-lite"/>
    </source>
</evidence>
<dbReference type="AlphaFoldDB" id="A0A0F9PYI6"/>
<comment type="caution">
    <text evidence="2">The sequence shown here is derived from an EMBL/GenBank/DDBJ whole genome shotgun (WGS) entry which is preliminary data.</text>
</comment>